<accession>A0A6P8XYH3</accession>
<reference evidence="5" key="1">
    <citation type="submission" date="2025-08" db="UniProtKB">
        <authorList>
            <consortium name="RefSeq"/>
        </authorList>
    </citation>
    <scope>IDENTIFICATION</scope>
    <source>
        <tissue evidence="5">Total insect</tissue>
    </source>
</reference>
<dbReference type="InterPro" id="IPR010734">
    <property type="entry name" value="Copine_C"/>
</dbReference>
<evidence type="ECO:0000259" key="2">
    <source>
        <dbReference type="Pfam" id="PF00168"/>
    </source>
</evidence>
<feature type="domain" description="C2" evidence="2">
    <location>
        <begin position="308"/>
        <end position="392"/>
    </location>
</feature>
<dbReference type="KEGG" id="tpal:117640045"/>
<dbReference type="SUPFAM" id="SSF53300">
    <property type="entry name" value="vWA-like"/>
    <property type="match status" value="1"/>
</dbReference>
<name>A0A6P8XYH3_THRPL</name>
<gene>
    <name evidence="5" type="primary">LOC117640045</name>
</gene>
<dbReference type="GO" id="GO:0005544">
    <property type="term" value="F:calcium-dependent phospholipid binding"/>
    <property type="evidence" value="ECO:0007669"/>
    <property type="project" value="InterPro"/>
</dbReference>
<dbReference type="Pfam" id="PF00168">
    <property type="entry name" value="C2"/>
    <property type="match status" value="1"/>
</dbReference>
<evidence type="ECO:0000259" key="3">
    <source>
        <dbReference type="Pfam" id="PF07002"/>
    </source>
</evidence>
<dbReference type="InterPro" id="IPR000008">
    <property type="entry name" value="C2_dom"/>
</dbReference>
<dbReference type="SUPFAM" id="SSF49562">
    <property type="entry name" value="C2 domain (Calcium/lipid-binding domain, CaLB)"/>
    <property type="match status" value="1"/>
</dbReference>
<keyword evidence="4" id="KW-1185">Reference proteome</keyword>
<protein>
    <submittedName>
        <fullName evidence="5">Copine-9-like isoform X1</fullName>
    </submittedName>
</protein>
<evidence type="ECO:0000256" key="1">
    <source>
        <dbReference type="ARBA" id="ARBA00009048"/>
    </source>
</evidence>
<comment type="similarity">
    <text evidence="1">Belongs to the copine family.</text>
</comment>
<dbReference type="InParanoid" id="A0A6P8XYH3"/>
<dbReference type="OrthoDB" id="5855668at2759"/>
<dbReference type="AlphaFoldDB" id="A0A6P8XYH3"/>
<dbReference type="GO" id="GO:0005886">
    <property type="term" value="C:plasma membrane"/>
    <property type="evidence" value="ECO:0007669"/>
    <property type="project" value="TreeGrafter"/>
</dbReference>
<dbReference type="PANTHER" id="PTHR10857">
    <property type="entry name" value="COPINE"/>
    <property type="match status" value="1"/>
</dbReference>
<proteinExistence type="inferred from homology"/>
<dbReference type="GeneID" id="117640045"/>
<dbReference type="GO" id="GO:0071277">
    <property type="term" value="P:cellular response to calcium ion"/>
    <property type="evidence" value="ECO:0007669"/>
    <property type="project" value="TreeGrafter"/>
</dbReference>
<organism evidence="5">
    <name type="scientific">Thrips palmi</name>
    <name type="common">Melon thrips</name>
    <dbReference type="NCBI Taxonomy" id="161013"/>
    <lineage>
        <taxon>Eukaryota</taxon>
        <taxon>Metazoa</taxon>
        <taxon>Ecdysozoa</taxon>
        <taxon>Arthropoda</taxon>
        <taxon>Hexapoda</taxon>
        <taxon>Insecta</taxon>
        <taxon>Pterygota</taxon>
        <taxon>Neoptera</taxon>
        <taxon>Paraneoptera</taxon>
        <taxon>Thysanoptera</taxon>
        <taxon>Terebrantia</taxon>
        <taxon>Thripoidea</taxon>
        <taxon>Thripidae</taxon>
        <taxon>Thrips</taxon>
    </lineage>
</organism>
<feature type="domain" description="Copine C-terminal" evidence="3">
    <location>
        <begin position="573"/>
        <end position="794"/>
    </location>
</feature>
<dbReference type="GO" id="GO:0032991">
    <property type="term" value="C:protein-containing complex"/>
    <property type="evidence" value="ECO:0007669"/>
    <property type="project" value="UniProtKB-ARBA"/>
</dbReference>
<dbReference type="RefSeq" id="XP_034232138.1">
    <property type="nucleotide sequence ID" value="XM_034376247.1"/>
</dbReference>
<evidence type="ECO:0000313" key="4">
    <source>
        <dbReference type="Proteomes" id="UP000515158"/>
    </source>
</evidence>
<dbReference type="PANTHER" id="PTHR10857:SF106">
    <property type="entry name" value="C2 DOMAIN-CONTAINING PROTEIN"/>
    <property type="match status" value="1"/>
</dbReference>
<dbReference type="Pfam" id="PF07002">
    <property type="entry name" value="Copine"/>
    <property type="match status" value="1"/>
</dbReference>
<dbReference type="InterPro" id="IPR036465">
    <property type="entry name" value="vWFA_dom_sf"/>
</dbReference>
<sequence length="807" mass="89705">MVPSGPSFVSLARRSQPRYSQFWSVHPTRLCCLLTLVCLAFTEALRTRSSRLRCFGDAKEERRCRCQQSVESTKSQMCPARQRIISTLWAASTASVGAMASPKPVHSPRMLVVLLLGLLVTFQGCSAKVARTNGDPLLVGSQVRIRVLVERDSYFGVVACGEVQCGGVRIDGVESRGMGYRTFLSNATNRPFRATWVVKEDYPYITAFVPGKEYTFVVARPAEQKMEVWLEGKEERVAQINLSPGVSELHVAFKNGDYRFIGDDFESSGALRRALCTGTKVGHQATSLKETGSDIVEIKTGCRYESDDKVQAMCVIFLVVEGVKGRQEVYRATLGRENYDPEQEETLQLPFRFEEKQYLIFEVYRGYSDCDIPDRDDLLGTVQTPLATVNTKGIVEVAVKQPNGDKYSARFQRNCDERLTLQFSGRSLEGNGDVFLEIIKTAVKKGGVSEEVAETNKVKRDIDLLIWDEMSVSVNALCDGDYNRTIRVNALQTDEEGTTLIGSFNTTLNELKTPNATYELFNHAKQSLKHSGEIRVGEIPQIPTFSQYVAVGFELLGTVQIDFTGSNNAPVPSLHNIGEEPNKYELAIKGVCSVVENFIANRIFKAYGFGVNFHGTVSHDFNLNLDSGSPDCVGVEGILETYHKSLRKLDGLMSGPTYFAPGLSKVIAMARQFTDGSKYFVHLLLTDGNLHDLKETKQAILEASGLPISIIMIGIGDADFSTVRTLLTDVEGGEAKTGTIWNKGERAVRDIVQFVPIREFQGTNLDAEGKLRRHVLSKIPPQYLEYMKIKKIPPKPPRNSKIERYCA</sequence>
<dbReference type="InterPro" id="IPR035892">
    <property type="entry name" value="C2_domain_sf"/>
</dbReference>
<evidence type="ECO:0000313" key="5">
    <source>
        <dbReference type="RefSeq" id="XP_034232138.1"/>
    </source>
</evidence>
<dbReference type="Proteomes" id="UP000515158">
    <property type="component" value="Unplaced"/>
</dbReference>
<dbReference type="Gene3D" id="3.40.50.410">
    <property type="entry name" value="von Willebrand factor, type A domain"/>
    <property type="match status" value="1"/>
</dbReference>
<dbReference type="InterPro" id="IPR045052">
    <property type="entry name" value="Copine"/>
</dbReference>